<keyword evidence="2" id="KW-1133">Transmembrane helix</keyword>
<name>A0A146M2X5_LYGHE</name>
<feature type="region of interest" description="Disordered" evidence="1">
    <location>
        <begin position="91"/>
        <end position="131"/>
    </location>
</feature>
<accession>A0A146M2X5</accession>
<dbReference type="AlphaFoldDB" id="A0A146M2X5"/>
<keyword evidence="2" id="KW-0472">Membrane</keyword>
<feature type="transmembrane region" description="Helical" evidence="2">
    <location>
        <begin position="12"/>
        <end position="31"/>
    </location>
</feature>
<evidence type="ECO:0000313" key="3">
    <source>
        <dbReference type="EMBL" id="JAQ14124.1"/>
    </source>
</evidence>
<feature type="non-terminal residue" evidence="3">
    <location>
        <position position="1"/>
    </location>
</feature>
<gene>
    <name evidence="3" type="ORF">g.11911</name>
</gene>
<keyword evidence="2" id="KW-0812">Transmembrane</keyword>
<evidence type="ECO:0000256" key="2">
    <source>
        <dbReference type="SAM" id="Phobius"/>
    </source>
</evidence>
<sequence length="159" mass="16934">TVSVLYCSQRYRAHYTCLILLLAAVLSVLPMRRSLTCLLSRSLCSTSALTQIASLSSALFGTTCATVNSGSINGATIIANAMTTQTQYRCQGNYSHQSQQPPQPLSAKGSAAGDNVGDAEQPPMPTKPTSAPQFLKIHTNEKQVTHVQLARAPVNSLNL</sequence>
<evidence type="ECO:0000256" key="1">
    <source>
        <dbReference type="SAM" id="MobiDB-lite"/>
    </source>
</evidence>
<proteinExistence type="predicted"/>
<organism evidence="3">
    <name type="scientific">Lygus hesperus</name>
    <name type="common">Western plant bug</name>
    <dbReference type="NCBI Taxonomy" id="30085"/>
    <lineage>
        <taxon>Eukaryota</taxon>
        <taxon>Metazoa</taxon>
        <taxon>Ecdysozoa</taxon>
        <taxon>Arthropoda</taxon>
        <taxon>Hexapoda</taxon>
        <taxon>Insecta</taxon>
        <taxon>Pterygota</taxon>
        <taxon>Neoptera</taxon>
        <taxon>Paraneoptera</taxon>
        <taxon>Hemiptera</taxon>
        <taxon>Heteroptera</taxon>
        <taxon>Panheteroptera</taxon>
        <taxon>Cimicomorpha</taxon>
        <taxon>Miridae</taxon>
        <taxon>Mirini</taxon>
        <taxon>Lygus</taxon>
    </lineage>
</organism>
<reference evidence="3" key="1">
    <citation type="journal article" date="2016" name="Gigascience">
        <title>De novo construction of an expanded transcriptome assembly for the western tarnished plant bug, Lygus hesperus.</title>
        <authorList>
            <person name="Tassone E.E."/>
            <person name="Geib S.M."/>
            <person name="Hall B."/>
            <person name="Fabrick J.A."/>
            <person name="Brent C.S."/>
            <person name="Hull J.J."/>
        </authorList>
    </citation>
    <scope>NUCLEOTIDE SEQUENCE</scope>
</reference>
<protein>
    <submittedName>
        <fullName evidence="3">Uncharacterized protein</fullName>
    </submittedName>
</protein>
<dbReference type="EMBL" id="GDHC01004505">
    <property type="protein sequence ID" value="JAQ14124.1"/>
    <property type="molecule type" value="Transcribed_RNA"/>
</dbReference>